<name>A0ACC1N1U6_9HYPO</name>
<keyword evidence="2" id="KW-1185">Reference proteome</keyword>
<proteinExistence type="predicted"/>
<protein>
    <submittedName>
        <fullName evidence="1">Uncharacterized protein</fullName>
    </submittedName>
</protein>
<dbReference type="Proteomes" id="UP001143910">
    <property type="component" value="Unassembled WGS sequence"/>
</dbReference>
<accession>A0ACC1N1U6</accession>
<evidence type="ECO:0000313" key="1">
    <source>
        <dbReference type="EMBL" id="KAJ2972461.1"/>
    </source>
</evidence>
<comment type="caution">
    <text evidence="1">The sequence shown here is derived from an EMBL/GenBank/DDBJ whole genome shotgun (WGS) entry which is preliminary data.</text>
</comment>
<dbReference type="EMBL" id="JANJQO010001143">
    <property type="protein sequence ID" value="KAJ2972461.1"/>
    <property type="molecule type" value="Genomic_DNA"/>
</dbReference>
<reference evidence="1" key="1">
    <citation type="submission" date="2022-08" db="EMBL/GenBank/DDBJ databases">
        <title>Genome Sequence of Lecanicillium fungicola.</title>
        <authorList>
            <person name="Buettner E."/>
        </authorList>
    </citation>
    <scope>NUCLEOTIDE SEQUENCE</scope>
    <source>
        <strain evidence="1">Babe33</strain>
    </source>
</reference>
<sequence>MRLGQGDRVGTTVVADTGSYFTYMTEEPQTFHSATALTDESCILLRGVSFVGANIHYSPFNGAVATLFLPQNSIHPVLTPLKSKPGLTSLRTSIFQSPNGPMGGLSPTPG</sequence>
<organism evidence="1 2">
    <name type="scientific">Zarea fungicola</name>
    <dbReference type="NCBI Taxonomy" id="93591"/>
    <lineage>
        <taxon>Eukaryota</taxon>
        <taxon>Fungi</taxon>
        <taxon>Dikarya</taxon>
        <taxon>Ascomycota</taxon>
        <taxon>Pezizomycotina</taxon>
        <taxon>Sordariomycetes</taxon>
        <taxon>Hypocreomycetidae</taxon>
        <taxon>Hypocreales</taxon>
        <taxon>Cordycipitaceae</taxon>
        <taxon>Zarea</taxon>
    </lineage>
</organism>
<gene>
    <name evidence="1" type="ORF">NQ176_g7145</name>
</gene>
<evidence type="ECO:0000313" key="2">
    <source>
        <dbReference type="Proteomes" id="UP001143910"/>
    </source>
</evidence>